<dbReference type="Proteomes" id="UP000070700">
    <property type="component" value="Unassembled WGS sequence"/>
</dbReference>
<organism evidence="2 3">
    <name type="scientific">Mollisia scopiformis</name>
    <name type="common">Conifer needle endophyte fungus</name>
    <name type="synonym">Phialocephala scopiformis</name>
    <dbReference type="NCBI Taxonomy" id="149040"/>
    <lineage>
        <taxon>Eukaryota</taxon>
        <taxon>Fungi</taxon>
        <taxon>Dikarya</taxon>
        <taxon>Ascomycota</taxon>
        <taxon>Pezizomycotina</taxon>
        <taxon>Leotiomycetes</taxon>
        <taxon>Helotiales</taxon>
        <taxon>Mollisiaceae</taxon>
        <taxon>Mollisia</taxon>
    </lineage>
</organism>
<reference evidence="2 3" key="1">
    <citation type="submission" date="2015-10" db="EMBL/GenBank/DDBJ databases">
        <title>Full genome of DAOMC 229536 Phialocephala scopiformis, a fungal endophyte of spruce producing the potent anti-insectan compound rugulosin.</title>
        <authorList>
            <consortium name="DOE Joint Genome Institute"/>
            <person name="Walker A.K."/>
            <person name="Frasz S.L."/>
            <person name="Seifert K.A."/>
            <person name="Miller J.D."/>
            <person name="Mondo S.J."/>
            <person name="Labutti K."/>
            <person name="Lipzen A."/>
            <person name="Dockter R."/>
            <person name="Kennedy M."/>
            <person name="Grigoriev I.V."/>
            <person name="Spatafora J.W."/>
        </authorList>
    </citation>
    <scope>NUCLEOTIDE SEQUENCE [LARGE SCALE GENOMIC DNA]</scope>
    <source>
        <strain evidence="2 3">CBS 120377</strain>
    </source>
</reference>
<evidence type="ECO:0000256" key="1">
    <source>
        <dbReference type="SAM" id="MobiDB-lite"/>
    </source>
</evidence>
<dbReference type="GeneID" id="28823157"/>
<protein>
    <submittedName>
        <fullName evidence="2">Uncharacterized protein</fullName>
    </submittedName>
</protein>
<dbReference type="RefSeq" id="XP_018066097.1">
    <property type="nucleotide sequence ID" value="XM_018213431.1"/>
</dbReference>
<dbReference type="AlphaFoldDB" id="A0A194WVX2"/>
<accession>A0A194WVX2</accession>
<keyword evidence="3" id="KW-1185">Reference proteome</keyword>
<feature type="region of interest" description="Disordered" evidence="1">
    <location>
        <begin position="226"/>
        <end position="248"/>
    </location>
</feature>
<sequence>MHGRWCGVGAGFVLARRCSGSSRDGRSVSTSLSTARSCLVEDLITTFLDSRDQIATRSATGCLDYTSTTRSVGPQDGTSRRVAFFLADAVISYGAVGPQNLNFGRIQCKSSVGNAVKARGSQFPLDERVKDADGPDVDVAWSRGDNDDGIEDENAVGCTERPRDRKRSLASPKTKTNANHDHTKTSLPTLALGRRRGLAVCCAVSLHSRSHKFNSISTTEMCPGAEVQARSKDVGRDRVDGPGEGTLV</sequence>
<feature type="region of interest" description="Disordered" evidence="1">
    <location>
        <begin position="140"/>
        <end position="186"/>
    </location>
</feature>
<dbReference type="EMBL" id="KQ947426">
    <property type="protein sequence ID" value="KUJ11742.1"/>
    <property type="molecule type" value="Genomic_DNA"/>
</dbReference>
<evidence type="ECO:0000313" key="2">
    <source>
        <dbReference type="EMBL" id="KUJ11742.1"/>
    </source>
</evidence>
<dbReference type="KEGG" id="psco:LY89DRAFT_674304"/>
<proteinExistence type="predicted"/>
<name>A0A194WVX2_MOLSC</name>
<feature type="compositionally biased region" description="Basic and acidic residues" evidence="1">
    <location>
        <begin position="229"/>
        <end position="241"/>
    </location>
</feature>
<dbReference type="InParanoid" id="A0A194WVX2"/>
<gene>
    <name evidence="2" type="ORF">LY89DRAFT_674304</name>
</gene>
<evidence type="ECO:0000313" key="3">
    <source>
        <dbReference type="Proteomes" id="UP000070700"/>
    </source>
</evidence>